<sequence length="560" mass="59301">MNRRQAVLGIAAAFTVGIALRTWPLWHSPLPFNPDGIIYARFVHDTVRTGSLPLSRMHVDELAFTSFLTTISHVTGLDALRHAQPAIAVVGTVPVLLAAAFAGRIAAGTRLDALGRRYAAVLAAVVLAVEGLYLHRSMPVDEQTLGLALVPLALLAVAYASRRDARWWFVALPTLLVVPAVHNLDAFVLALALVLLAVLALDSAELGRLRSLGTLAIGFFAYFATYNVATQTLTDASINQQDRLTTVPGLILAWLVLAAIGLRWFTSRRDSTKRTLLASVLLTWFVVLAVNALAPIFPGLPSTHPTILYGIAPLVLLVVLLAYGLPDVLDTTEGTSLLAGLAAVVVLVGISLTASLTADYLNTLYRVQTFSHLPVVTIAAVAAARISTRTGLLDDIPGFDRRRPSARTAAGALAVVVVLASVASIPIAYGGLDVLPYKGVTTPAELQSTGFAERHVPGAWTSDDHLTRMTPYYTSAGDGRRGPTDAYLTGSPPPGCPMLVQASWSTTGAQRYPQTAAVVPPPRLEATMITSHVVYHTGGADPISLTIARSAADDCTNSSV</sequence>
<proteinExistence type="predicted"/>
<feature type="transmembrane region" description="Helical" evidence="1">
    <location>
        <begin position="306"/>
        <end position="325"/>
    </location>
</feature>
<evidence type="ECO:0000313" key="2">
    <source>
        <dbReference type="EMBL" id="MFC6954595.1"/>
    </source>
</evidence>
<evidence type="ECO:0000313" key="3">
    <source>
        <dbReference type="Proteomes" id="UP001596395"/>
    </source>
</evidence>
<keyword evidence="1" id="KW-0812">Transmembrane</keyword>
<dbReference type="RefSeq" id="WP_336351536.1">
    <property type="nucleotide sequence ID" value="NZ_JAZAQL010000003.1"/>
</dbReference>
<dbReference type="Proteomes" id="UP001596395">
    <property type="component" value="Unassembled WGS sequence"/>
</dbReference>
<dbReference type="EMBL" id="JBHSXN010000003">
    <property type="protein sequence ID" value="MFC6954595.1"/>
    <property type="molecule type" value="Genomic_DNA"/>
</dbReference>
<accession>A0ABD5VGF8</accession>
<keyword evidence="1" id="KW-1133">Transmembrane helix</keyword>
<feature type="transmembrane region" description="Helical" evidence="1">
    <location>
        <begin position="249"/>
        <end position="265"/>
    </location>
</feature>
<organism evidence="2 3">
    <name type="scientific">Halorubellus litoreus</name>
    <dbReference type="NCBI Taxonomy" id="755308"/>
    <lineage>
        <taxon>Archaea</taxon>
        <taxon>Methanobacteriati</taxon>
        <taxon>Methanobacteriota</taxon>
        <taxon>Stenosarchaea group</taxon>
        <taxon>Halobacteria</taxon>
        <taxon>Halobacteriales</taxon>
        <taxon>Halorubellaceae</taxon>
        <taxon>Halorubellus</taxon>
    </lineage>
</organism>
<protein>
    <recommendedName>
        <fullName evidence="4">Sodium/phosphate symporter</fullName>
    </recommendedName>
</protein>
<evidence type="ECO:0008006" key="4">
    <source>
        <dbReference type="Google" id="ProtNLM"/>
    </source>
</evidence>
<feature type="transmembrane region" description="Helical" evidence="1">
    <location>
        <begin position="337"/>
        <end position="358"/>
    </location>
</feature>
<feature type="transmembrane region" description="Helical" evidence="1">
    <location>
        <begin position="167"/>
        <end position="200"/>
    </location>
</feature>
<dbReference type="AlphaFoldDB" id="A0ABD5VGF8"/>
<feature type="transmembrane region" description="Helical" evidence="1">
    <location>
        <begin position="144"/>
        <end position="161"/>
    </location>
</feature>
<keyword evidence="3" id="KW-1185">Reference proteome</keyword>
<reference evidence="2 3" key="1">
    <citation type="journal article" date="2019" name="Int. J. Syst. Evol. Microbiol.">
        <title>The Global Catalogue of Microorganisms (GCM) 10K type strain sequencing project: providing services to taxonomists for standard genome sequencing and annotation.</title>
        <authorList>
            <consortium name="The Broad Institute Genomics Platform"/>
            <consortium name="The Broad Institute Genome Sequencing Center for Infectious Disease"/>
            <person name="Wu L."/>
            <person name="Ma J."/>
        </authorList>
    </citation>
    <scope>NUCLEOTIDE SEQUENCE [LARGE SCALE GENOMIC DNA]</scope>
    <source>
        <strain evidence="2 3">GX26</strain>
    </source>
</reference>
<keyword evidence="1" id="KW-0472">Membrane</keyword>
<feature type="transmembrane region" description="Helical" evidence="1">
    <location>
        <begin position="277"/>
        <end position="300"/>
    </location>
</feature>
<feature type="transmembrane region" description="Helical" evidence="1">
    <location>
        <begin position="87"/>
        <end position="106"/>
    </location>
</feature>
<feature type="transmembrane region" description="Helical" evidence="1">
    <location>
        <begin position="409"/>
        <end position="429"/>
    </location>
</feature>
<evidence type="ECO:0000256" key="1">
    <source>
        <dbReference type="SAM" id="Phobius"/>
    </source>
</evidence>
<feature type="transmembrane region" description="Helical" evidence="1">
    <location>
        <begin position="370"/>
        <end position="388"/>
    </location>
</feature>
<feature type="transmembrane region" description="Helical" evidence="1">
    <location>
        <begin position="212"/>
        <end position="229"/>
    </location>
</feature>
<gene>
    <name evidence="2" type="ORF">ACFQGB_17150</name>
</gene>
<comment type="caution">
    <text evidence="2">The sequence shown here is derived from an EMBL/GenBank/DDBJ whole genome shotgun (WGS) entry which is preliminary data.</text>
</comment>
<name>A0ABD5VGF8_9EURY</name>